<dbReference type="InterPro" id="IPR020904">
    <property type="entry name" value="Sc_DH/Rdtase_CS"/>
</dbReference>
<evidence type="ECO:0000313" key="5">
    <source>
        <dbReference type="Proteomes" id="UP000223913"/>
    </source>
</evidence>
<dbReference type="Gene3D" id="3.40.50.720">
    <property type="entry name" value="NAD(P)-binding Rossmann-like Domain"/>
    <property type="match status" value="1"/>
</dbReference>
<evidence type="ECO:0000256" key="3">
    <source>
        <dbReference type="RuleBase" id="RU000363"/>
    </source>
</evidence>
<dbReference type="InterPro" id="IPR036291">
    <property type="entry name" value="NAD(P)-bd_dom_sf"/>
</dbReference>
<sequence>MSKDNIAPGKVLITGATKGMGRAIAFRFARAGMDIAVTARTESDVNDLKQALQNDFPDIDILALAADVSSSDDIDRLAERIRKEWGTLDLLVNNAGIFLQDNLLTEPESNLDRSLQVNVYGPYRLCRELVPLMIDAGKGHIINICSVASKISFPNAGSYVISKHALLGLTRALRMELKEKHVKVTALMPGATWTASWEGADIPKERIMPVEDIAEAVFAVWSMGPSTVVEEMQLRPQLGDV</sequence>
<evidence type="ECO:0000313" key="4">
    <source>
        <dbReference type="EMBL" id="PHN02075.1"/>
    </source>
</evidence>
<dbReference type="PANTHER" id="PTHR44196:SF1">
    <property type="entry name" value="DEHYDROGENASE_REDUCTASE SDR FAMILY MEMBER 7B"/>
    <property type="match status" value="1"/>
</dbReference>
<organism evidence="4 5">
    <name type="scientific">Flavilitoribacter nigricans (strain ATCC 23147 / DSM 23189 / NBRC 102662 / NCIMB 1420 / SS-2)</name>
    <name type="common">Lewinella nigricans</name>
    <dbReference type="NCBI Taxonomy" id="1122177"/>
    <lineage>
        <taxon>Bacteria</taxon>
        <taxon>Pseudomonadati</taxon>
        <taxon>Bacteroidota</taxon>
        <taxon>Saprospiria</taxon>
        <taxon>Saprospirales</taxon>
        <taxon>Lewinellaceae</taxon>
        <taxon>Flavilitoribacter</taxon>
    </lineage>
</organism>
<dbReference type="GO" id="GO:0016491">
    <property type="term" value="F:oxidoreductase activity"/>
    <property type="evidence" value="ECO:0007669"/>
    <property type="project" value="UniProtKB-KW"/>
</dbReference>
<dbReference type="Pfam" id="PF00106">
    <property type="entry name" value="adh_short"/>
    <property type="match status" value="1"/>
</dbReference>
<proteinExistence type="inferred from homology"/>
<dbReference type="PANTHER" id="PTHR44196">
    <property type="entry name" value="DEHYDROGENASE/REDUCTASE SDR FAMILY MEMBER 7B"/>
    <property type="match status" value="1"/>
</dbReference>
<dbReference type="CDD" id="cd05233">
    <property type="entry name" value="SDR_c"/>
    <property type="match status" value="1"/>
</dbReference>
<name>A0A2D0N0Q8_FLAN2</name>
<dbReference type="PROSITE" id="PS00061">
    <property type="entry name" value="ADH_SHORT"/>
    <property type="match status" value="1"/>
</dbReference>
<dbReference type="AlphaFoldDB" id="A0A2D0N0Q8"/>
<dbReference type="PRINTS" id="PR00081">
    <property type="entry name" value="GDHRDH"/>
</dbReference>
<gene>
    <name evidence="4" type="ORF">CRP01_34140</name>
</gene>
<dbReference type="Proteomes" id="UP000223913">
    <property type="component" value="Unassembled WGS sequence"/>
</dbReference>
<dbReference type="RefSeq" id="WP_099154568.1">
    <property type="nucleotide sequence ID" value="NZ_PDUD01000045.1"/>
</dbReference>
<evidence type="ECO:0000256" key="1">
    <source>
        <dbReference type="ARBA" id="ARBA00006484"/>
    </source>
</evidence>
<evidence type="ECO:0000256" key="2">
    <source>
        <dbReference type="ARBA" id="ARBA00023002"/>
    </source>
</evidence>
<keyword evidence="5" id="KW-1185">Reference proteome</keyword>
<comment type="caution">
    <text evidence="4">The sequence shown here is derived from an EMBL/GenBank/DDBJ whole genome shotgun (WGS) entry which is preliminary data.</text>
</comment>
<accession>A0A2D0N0Q8</accession>
<dbReference type="GO" id="GO:0016020">
    <property type="term" value="C:membrane"/>
    <property type="evidence" value="ECO:0007669"/>
    <property type="project" value="TreeGrafter"/>
</dbReference>
<dbReference type="OrthoDB" id="9810734at2"/>
<dbReference type="SUPFAM" id="SSF51735">
    <property type="entry name" value="NAD(P)-binding Rossmann-fold domains"/>
    <property type="match status" value="1"/>
</dbReference>
<comment type="similarity">
    <text evidence="1 3">Belongs to the short-chain dehydrogenases/reductases (SDR) family.</text>
</comment>
<dbReference type="PRINTS" id="PR00080">
    <property type="entry name" value="SDRFAMILY"/>
</dbReference>
<protein>
    <submittedName>
        <fullName evidence="4">Short-chain dehydrogenase</fullName>
    </submittedName>
</protein>
<keyword evidence="2" id="KW-0560">Oxidoreductase</keyword>
<dbReference type="EMBL" id="PDUD01000045">
    <property type="protein sequence ID" value="PHN02075.1"/>
    <property type="molecule type" value="Genomic_DNA"/>
</dbReference>
<dbReference type="InterPro" id="IPR002347">
    <property type="entry name" value="SDR_fam"/>
</dbReference>
<reference evidence="4 5" key="1">
    <citation type="submission" date="2017-10" db="EMBL/GenBank/DDBJ databases">
        <title>The draft genome sequence of Lewinella nigricans NBRC 102662.</title>
        <authorList>
            <person name="Wang K."/>
        </authorList>
    </citation>
    <scope>NUCLEOTIDE SEQUENCE [LARGE SCALE GENOMIC DNA]</scope>
    <source>
        <strain evidence="4 5">NBRC 102662</strain>
    </source>
</reference>